<proteinExistence type="predicted"/>
<evidence type="ECO:0000313" key="1">
    <source>
        <dbReference type="EMBL" id="MCG7503410.1"/>
    </source>
</evidence>
<comment type="caution">
    <text evidence="1">The sequence shown here is derived from an EMBL/GenBank/DDBJ whole genome shotgun (WGS) entry which is preliminary data.</text>
</comment>
<sequence length="51" mass="5584">MERTMFVEFAFITSFDEVVVSSVISGGETLATHVHALRDHVAPTISAIRHA</sequence>
<evidence type="ECO:0000313" key="2">
    <source>
        <dbReference type="Proteomes" id="UP001201701"/>
    </source>
</evidence>
<gene>
    <name evidence="1" type="ORF">L4923_00100</name>
</gene>
<organism evidence="1 2">
    <name type="scientific">Mesorhizobium retamae</name>
    <dbReference type="NCBI Taxonomy" id="2912854"/>
    <lineage>
        <taxon>Bacteria</taxon>
        <taxon>Pseudomonadati</taxon>
        <taxon>Pseudomonadota</taxon>
        <taxon>Alphaproteobacteria</taxon>
        <taxon>Hyphomicrobiales</taxon>
        <taxon>Phyllobacteriaceae</taxon>
        <taxon>Mesorhizobium</taxon>
    </lineage>
</organism>
<dbReference type="Proteomes" id="UP001201701">
    <property type="component" value="Unassembled WGS sequence"/>
</dbReference>
<accession>A0ABS9Q7P9</accession>
<dbReference type="EMBL" id="JAKREW010000001">
    <property type="protein sequence ID" value="MCG7503410.1"/>
    <property type="molecule type" value="Genomic_DNA"/>
</dbReference>
<protein>
    <submittedName>
        <fullName evidence="1">Uncharacterized protein</fullName>
    </submittedName>
</protein>
<keyword evidence="2" id="KW-1185">Reference proteome</keyword>
<reference evidence="1 2" key="1">
    <citation type="submission" date="2022-02" db="EMBL/GenBank/DDBJ databases">
        <title>Draft genome sequence of Mezorhizobium retamae strain IRAMC:0171 isolated from Retama raetam nodules.</title>
        <authorList>
            <person name="Bengaied R."/>
            <person name="Sbissi I."/>
            <person name="Huber K."/>
            <person name="Ghodbane F."/>
            <person name="Nouioui I."/>
            <person name="Tarhouni M."/>
            <person name="Gtari M."/>
        </authorList>
    </citation>
    <scope>NUCLEOTIDE SEQUENCE [LARGE SCALE GENOMIC DNA]</scope>
    <source>
        <strain evidence="1 2">IRAMC:0171</strain>
    </source>
</reference>
<name>A0ABS9Q7P9_9HYPH</name>